<evidence type="ECO:0000313" key="2">
    <source>
        <dbReference type="EMBL" id="SVB35638.1"/>
    </source>
</evidence>
<gene>
    <name evidence="2" type="ORF">METZ01_LOCUS188492</name>
</gene>
<feature type="transmembrane region" description="Helical" evidence="1">
    <location>
        <begin position="12"/>
        <end position="34"/>
    </location>
</feature>
<keyword evidence="1" id="KW-0812">Transmembrane</keyword>
<dbReference type="EMBL" id="UINC01038517">
    <property type="protein sequence ID" value="SVB35638.1"/>
    <property type="molecule type" value="Genomic_DNA"/>
</dbReference>
<sequence length="41" mass="4289">MEVAVTGSNEKGLVILVLGVMVMLNAVLSVLLTIGSDMRSK</sequence>
<protein>
    <submittedName>
        <fullName evidence="2">Uncharacterized protein</fullName>
    </submittedName>
</protein>
<keyword evidence="1" id="KW-0472">Membrane</keyword>
<organism evidence="2">
    <name type="scientific">marine metagenome</name>
    <dbReference type="NCBI Taxonomy" id="408172"/>
    <lineage>
        <taxon>unclassified sequences</taxon>
        <taxon>metagenomes</taxon>
        <taxon>ecological metagenomes</taxon>
    </lineage>
</organism>
<evidence type="ECO:0000256" key="1">
    <source>
        <dbReference type="SAM" id="Phobius"/>
    </source>
</evidence>
<reference evidence="2" key="1">
    <citation type="submission" date="2018-05" db="EMBL/GenBank/DDBJ databases">
        <authorList>
            <person name="Lanie J.A."/>
            <person name="Ng W.-L."/>
            <person name="Kazmierczak K.M."/>
            <person name="Andrzejewski T.M."/>
            <person name="Davidsen T.M."/>
            <person name="Wayne K.J."/>
            <person name="Tettelin H."/>
            <person name="Glass J.I."/>
            <person name="Rusch D."/>
            <person name="Podicherti R."/>
            <person name="Tsui H.-C.T."/>
            <person name="Winkler M.E."/>
        </authorList>
    </citation>
    <scope>NUCLEOTIDE SEQUENCE</scope>
</reference>
<dbReference type="AlphaFoldDB" id="A0A382DB39"/>
<keyword evidence="1" id="KW-1133">Transmembrane helix</keyword>
<proteinExistence type="predicted"/>
<name>A0A382DB39_9ZZZZ</name>
<accession>A0A382DB39</accession>